<feature type="repeat" description="TPR" evidence="1">
    <location>
        <begin position="424"/>
        <end position="457"/>
    </location>
</feature>
<dbReference type="Pfam" id="PF13181">
    <property type="entry name" value="TPR_8"/>
    <property type="match status" value="3"/>
</dbReference>
<dbReference type="Pfam" id="PF13176">
    <property type="entry name" value="TPR_7"/>
    <property type="match status" value="1"/>
</dbReference>
<evidence type="ECO:0000313" key="3">
    <source>
        <dbReference type="Proteomes" id="UP000425960"/>
    </source>
</evidence>
<gene>
    <name evidence="2" type="ORF">DSCO28_03460</name>
</gene>
<dbReference type="PROSITE" id="PS50293">
    <property type="entry name" value="TPR_REGION"/>
    <property type="match status" value="2"/>
</dbReference>
<feature type="repeat" description="TPR" evidence="1">
    <location>
        <begin position="288"/>
        <end position="321"/>
    </location>
</feature>
<dbReference type="SUPFAM" id="SSF48452">
    <property type="entry name" value="TPR-like"/>
    <property type="match status" value="3"/>
</dbReference>
<name>A0A5K7ZMR5_9BACT</name>
<feature type="repeat" description="TPR" evidence="1">
    <location>
        <begin position="152"/>
        <end position="185"/>
    </location>
</feature>
<feature type="repeat" description="TPR" evidence="1">
    <location>
        <begin position="356"/>
        <end position="389"/>
    </location>
</feature>
<proteinExistence type="predicted"/>
<feature type="repeat" description="TPR" evidence="1">
    <location>
        <begin position="390"/>
        <end position="423"/>
    </location>
</feature>
<dbReference type="Gene3D" id="3.40.50.2000">
    <property type="entry name" value="Glycogen Phosphorylase B"/>
    <property type="match status" value="1"/>
</dbReference>
<dbReference type="SUPFAM" id="SSF53756">
    <property type="entry name" value="UDP-Glycosyltransferase/glycogen phosphorylase"/>
    <property type="match status" value="1"/>
</dbReference>
<dbReference type="Pfam" id="PF13432">
    <property type="entry name" value="TPR_16"/>
    <property type="match status" value="1"/>
</dbReference>
<feature type="repeat" description="TPR" evidence="1">
    <location>
        <begin position="220"/>
        <end position="253"/>
    </location>
</feature>
<reference evidence="2 3" key="1">
    <citation type="submission" date="2019-11" db="EMBL/GenBank/DDBJ databases">
        <title>Comparative genomics of hydrocarbon-degrading Desulfosarcina strains.</title>
        <authorList>
            <person name="Watanabe M."/>
            <person name="Kojima H."/>
            <person name="Fukui M."/>
        </authorList>
    </citation>
    <scope>NUCLEOTIDE SEQUENCE [LARGE SCALE GENOMIC DNA]</scope>
    <source>
        <strain evidence="2 3">28bB2T</strain>
    </source>
</reference>
<keyword evidence="1" id="KW-0802">TPR repeat</keyword>
<organism evidence="2 3">
    <name type="scientific">Desulfosarcina ovata subsp. sediminis</name>
    <dbReference type="NCBI Taxonomy" id="885957"/>
    <lineage>
        <taxon>Bacteria</taxon>
        <taxon>Pseudomonadati</taxon>
        <taxon>Thermodesulfobacteriota</taxon>
        <taxon>Desulfobacteria</taxon>
        <taxon>Desulfobacterales</taxon>
        <taxon>Desulfosarcinaceae</taxon>
        <taxon>Desulfosarcina</taxon>
    </lineage>
</organism>
<dbReference type="SMART" id="SM00028">
    <property type="entry name" value="TPR"/>
    <property type="match status" value="13"/>
</dbReference>
<dbReference type="Proteomes" id="UP000425960">
    <property type="component" value="Chromosome"/>
</dbReference>
<protein>
    <submittedName>
        <fullName evidence="2">Uncharacterized protein</fullName>
    </submittedName>
</protein>
<dbReference type="PANTHER" id="PTHR12558:SF13">
    <property type="entry name" value="CELL DIVISION CYCLE PROTEIN 27 HOMOLOG"/>
    <property type="match status" value="1"/>
</dbReference>
<dbReference type="PROSITE" id="PS50005">
    <property type="entry name" value="TPR"/>
    <property type="match status" value="8"/>
</dbReference>
<evidence type="ECO:0000313" key="2">
    <source>
        <dbReference type="EMBL" id="BBO79780.1"/>
    </source>
</evidence>
<dbReference type="PANTHER" id="PTHR12558">
    <property type="entry name" value="CELL DIVISION CYCLE 16,23,27"/>
    <property type="match status" value="1"/>
</dbReference>
<dbReference type="EMBL" id="AP021876">
    <property type="protein sequence ID" value="BBO79780.1"/>
    <property type="molecule type" value="Genomic_DNA"/>
</dbReference>
<dbReference type="InterPro" id="IPR019734">
    <property type="entry name" value="TPR_rpt"/>
</dbReference>
<dbReference type="InterPro" id="IPR011990">
    <property type="entry name" value="TPR-like_helical_dom_sf"/>
</dbReference>
<dbReference type="AlphaFoldDB" id="A0A5K7ZMR5"/>
<dbReference type="KEGG" id="dov:DSCO28_03460"/>
<dbReference type="Pfam" id="PF00515">
    <property type="entry name" value="TPR_1"/>
    <property type="match status" value="1"/>
</dbReference>
<feature type="repeat" description="TPR" evidence="1">
    <location>
        <begin position="186"/>
        <end position="219"/>
    </location>
</feature>
<evidence type="ECO:0000256" key="1">
    <source>
        <dbReference type="PROSITE-ProRule" id="PRU00339"/>
    </source>
</evidence>
<feature type="repeat" description="TPR" evidence="1">
    <location>
        <begin position="254"/>
        <end position="287"/>
    </location>
</feature>
<dbReference type="Pfam" id="PF14559">
    <property type="entry name" value="TPR_19"/>
    <property type="match status" value="2"/>
</dbReference>
<dbReference type="Gene3D" id="1.25.40.10">
    <property type="entry name" value="Tetratricopeptide repeat domain"/>
    <property type="match status" value="5"/>
</dbReference>
<accession>A0A5K7ZMR5</accession>
<dbReference type="RefSeq" id="WP_155320889.1">
    <property type="nucleotide sequence ID" value="NZ_AP021876.1"/>
</dbReference>
<sequence length="773" mass="88281">MRYEKSHDPSVTGPNGQSILKEALRHHKAGSTDSAKALYKHVLRLIPDNADALHLLGVIEHQEGNLTAARRLIGRAIKNQSNQPFFHNNLGNVLKDLGMAGDSLACYRRAIALKADYREAHHNQALAYCQLNDWENAAGCYERMLLRFPNDLQIEKQIADLYFEMGDHEKSAVLYQRVIKHDPMDYASYFKLGVIATHGNENDQAVEYYNQALRLNPELEEAWNNLGLLLKQEGPSEDVVRCFRKAIQISPRFHEALHNLGNAYVAMDRLEQAIACFKRVVEIKPDYANALIQLAAVFKREKDYDRSLVYYFKALKIKNKSVKLNASIGDVFIAQKRHATAKRFIASALELDPDCPEALFSLAVIESDAGNIERSIQIYHRILDLRPESKESYYNLACKLAELDRMHEAIQIAKKLLDIDPDHAEMHNNLGSYYRATGDIKSAIFHFKRAVEIDSSLAHPHFNLALTHLLCGDFLNGWKEYDWRTRVEQYKADYRYSDVPLWDGAPFRGKTLLIYDEQGLGDTLQFIRYLPLVKKLGGRVFFETRKTLIPLVGNFPGVDVLLERDGNGNQKRTYDLCIPLMSVPVRMGTTRSTIPNSVPYLSASHERKKKWQHVFKKKHIKIGIVWSGNKNHINDARRSCGIEHFKQIVHVPNLSFFSLQKDVSREEKAFLTRLGIDDIGSVFEDFADTAAVIDFLDLVISVDTSVVHLAGAMGKRVWALLAFDPDWRWLLETDKSPWYPSISLFRQKTPGDWTGVFDDIQVKLSEFARNNLP</sequence>